<name>S8CE15_9LAMI</name>
<dbReference type="OrthoDB" id="10253254at2759"/>
<evidence type="ECO:0000256" key="1">
    <source>
        <dbReference type="SAM" id="MobiDB-lite"/>
    </source>
</evidence>
<feature type="compositionally biased region" description="Polar residues" evidence="1">
    <location>
        <begin position="88"/>
        <end position="105"/>
    </location>
</feature>
<dbReference type="Proteomes" id="UP000015453">
    <property type="component" value="Unassembled WGS sequence"/>
</dbReference>
<feature type="compositionally biased region" description="Basic and acidic residues" evidence="1">
    <location>
        <begin position="153"/>
        <end position="179"/>
    </location>
</feature>
<feature type="compositionally biased region" description="Basic and acidic residues" evidence="1">
    <location>
        <begin position="106"/>
        <end position="129"/>
    </location>
</feature>
<dbReference type="AlphaFoldDB" id="S8CE15"/>
<feature type="compositionally biased region" description="Basic and acidic residues" evidence="1">
    <location>
        <begin position="242"/>
        <end position="263"/>
    </location>
</feature>
<feature type="non-terminal residue" evidence="2">
    <location>
        <position position="1"/>
    </location>
</feature>
<dbReference type="EMBL" id="AUSU01004363">
    <property type="protein sequence ID" value="EPS65209.1"/>
    <property type="molecule type" value="Genomic_DNA"/>
</dbReference>
<gene>
    <name evidence="2" type="ORF">M569_09569</name>
</gene>
<comment type="caution">
    <text evidence="2">The sequence shown here is derived from an EMBL/GenBank/DDBJ whole genome shotgun (WGS) entry which is preliminary data.</text>
</comment>
<feature type="region of interest" description="Disordered" evidence="1">
    <location>
        <begin position="35"/>
        <end position="55"/>
    </location>
</feature>
<reference evidence="2 3" key="1">
    <citation type="journal article" date="2013" name="BMC Genomics">
        <title>The miniature genome of a carnivorous plant Genlisea aurea contains a low number of genes and short non-coding sequences.</title>
        <authorList>
            <person name="Leushkin E.V."/>
            <person name="Sutormin R.A."/>
            <person name="Nabieva E.R."/>
            <person name="Penin A.A."/>
            <person name="Kondrashov A.S."/>
            <person name="Logacheva M.D."/>
        </authorList>
    </citation>
    <scope>NUCLEOTIDE SEQUENCE [LARGE SCALE GENOMIC DNA]</scope>
</reference>
<feature type="non-terminal residue" evidence="2">
    <location>
        <position position="373"/>
    </location>
</feature>
<protein>
    <submittedName>
        <fullName evidence="2">Uncharacterized protein</fullName>
    </submittedName>
</protein>
<feature type="region of interest" description="Disordered" evidence="1">
    <location>
        <begin position="88"/>
        <end position="264"/>
    </location>
</feature>
<feature type="compositionally biased region" description="Low complexity" evidence="1">
    <location>
        <begin position="219"/>
        <end position="231"/>
    </location>
</feature>
<accession>S8CE15</accession>
<organism evidence="2 3">
    <name type="scientific">Genlisea aurea</name>
    <dbReference type="NCBI Taxonomy" id="192259"/>
    <lineage>
        <taxon>Eukaryota</taxon>
        <taxon>Viridiplantae</taxon>
        <taxon>Streptophyta</taxon>
        <taxon>Embryophyta</taxon>
        <taxon>Tracheophyta</taxon>
        <taxon>Spermatophyta</taxon>
        <taxon>Magnoliopsida</taxon>
        <taxon>eudicotyledons</taxon>
        <taxon>Gunneridae</taxon>
        <taxon>Pentapetalae</taxon>
        <taxon>asterids</taxon>
        <taxon>lamiids</taxon>
        <taxon>Lamiales</taxon>
        <taxon>Lentibulariaceae</taxon>
        <taxon>Genlisea</taxon>
    </lineage>
</organism>
<keyword evidence="3" id="KW-1185">Reference proteome</keyword>
<evidence type="ECO:0000313" key="2">
    <source>
        <dbReference type="EMBL" id="EPS65209.1"/>
    </source>
</evidence>
<sequence>FKIPKGRVASVVASLDEDDVNGALETDEVEITTNKGVHSRQYRGSSATDGSNSASVLTKELKVGETLPPLEVFFFDIFYEPYLGSASMSKSFRNTSPSSERVSSNDYDHRKNSTSSTRKESDSDRERRTSRSSTNNRAEDLDEEYRRKRSRHDRYTRTPVRSEWDDGRWEWEDTPRRDGPSSGSRHQRHFPSPMLARASPDARLVSPWLGGTPLPTPIRASGSSNRSASSHSSRKSSQVRFASDKTRSSETGEDAYRGQDHGISESIAEDMQNIDRAWYDQQENGTVNDLDASSFFLDDEASFQKKEAELAKRLVRKDGTKMTLAQSKKMSQLTADNAQWEDRQLLRSGAVRGTEVQTEFDNEEERKVILLVH</sequence>
<evidence type="ECO:0000313" key="3">
    <source>
        <dbReference type="Proteomes" id="UP000015453"/>
    </source>
</evidence>
<proteinExistence type="predicted"/>